<dbReference type="Gene3D" id="1.10.540.10">
    <property type="entry name" value="Acyl-CoA dehydrogenase/oxidase, N-terminal domain"/>
    <property type="match status" value="1"/>
</dbReference>
<dbReference type="SUPFAM" id="SSF47203">
    <property type="entry name" value="Acyl-CoA dehydrogenase C-terminal domain-like"/>
    <property type="match status" value="1"/>
</dbReference>
<evidence type="ECO:0000256" key="5">
    <source>
        <dbReference type="ARBA" id="ARBA00023002"/>
    </source>
</evidence>
<keyword evidence="4" id="KW-0274">FAD</keyword>
<name>A0A1M5LN38_9ACTN</name>
<protein>
    <submittedName>
        <fullName evidence="8">Acyl-CoA dehydrogenase</fullName>
    </submittedName>
</protein>
<evidence type="ECO:0000256" key="2">
    <source>
        <dbReference type="ARBA" id="ARBA00009347"/>
    </source>
</evidence>
<comment type="similarity">
    <text evidence="2">Belongs to the acyl-CoA dehydrogenase family.</text>
</comment>
<dbReference type="Gene3D" id="2.40.110.10">
    <property type="entry name" value="Butyryl-CoA Dehydrogenase, subunit A, domain 2"/>
    <property type="match status" value="1"/>
</dbReference>
<dbReference type="InterPro" id="IPR009100">
    <property type="entry name" value="AcylCoA_DH/oxidase_NM_dom_sf"/>
</dbReference>
<dbReference type="Pfam" id="PF00441">
    <property type="entry name" value="Acyl-CoA_dh_1"/>
    <property type="match status" value="1"/>
</dbReference>
<keyword evidence="5" id="KW-0560">Oxidoreductase</keyword>
<dbReference type="EMBL" id="FQVX01000003">
    <property type="protein sequence ID" value="SHG66497.1"/>
    <property type="molecule type" value="Genomic_DNA"/>
</dbReference>
<keyword evidence="3" id="KW-0285">Flavoprotein</keyword>
<organism evidence="8 9">
    <name type="scientific">Geodermatophilus nigrescens</name>
    <dbReference type="NCBI Taxonomy" id="1070870"/>
    <lineage>
        <taxon>Bacteria</taxon>
        <taxon>Bacillati</taxon>
        <taxon>Actinomycetota</taxon>
        <taxon>Actinomycetes</taxon>
        <taxon>Geodermatophilales</taxon>
        <taxon>Geodermatophilaceae</taxon>
        <taxon>Geodermatophilus</taxon>
    </lineage>
</organism>
<dbReference type="GO" id="GO:0003995">
    <property type="term" value="F:acyl-CoA dehydrogenase activity"/>
    <property type="evidence" value="ECO:0007669"/>
    <property type="project" value="TreeGrafter"/>
</dbReference>
<dbReference type="PANTHER" id="PTHR43884">
    <property type="entry name" value="ACYL-COA DEHYDROGENASE"/>
    <property type="match status" value="1"/>
</dbReference>
<proteinExistence type="inferred from homology"/>
<evidence type="ECO:0000313" key="9">
    <source>
        <dbReference type="Proteomes" id="UP000184471"/>
    </source>
</evidence>
<dbReference type="Proteomes" id="UP000184471">
    <property type="component" value="Unassembled WGS sequence"/>
</dbReference>
<dbReference type="InterPro" id="IPR036250">
    <property type="entry name" value="AcylCo_DH-like_C"/>
</dbReference>
<evidence type="ECO:0000259" key="7">
    <source>
        <dbReference type="Pfam" id="PF02771"/>
    </source>
</evidence>
<dbReference type="AlphaFoldDB" id="A0A1M5LN38"/>
<comment type="cofactor">
    <cofactor evidence="1">
        <name>FAD</name>
        <dbReference type="ChEBI" id="CHEBI:57692"/>
    </cofactor>
</comment>
<dbReference type="InterPro" id="IPR013786">
    <property type="entry name" value="AcylCoA_DH/ox_N"/>
</dbReference>
<evidence type="ECO:0000259" key="6">
    <source>
        <dbReference type="Pfam" id="PF00441"/>
    </source>
</evidence>
<dbReference type="SUPFAM" id="SSF56645">
    <property type="entry name" value="Acyl-CoA dehydrogenase NM domain-like"/>
    <property type="match status" value="1"/>
</dbReference>
<dbReference type="Gene3D" id="1.20.140.10">
    <property type="entry name" value="Butyryl-CoA Dehydrogenase, subunit A, domain 3"/>
    <property type="match status" value="1"/>
</dbReference>
<dbReference type="OrthoDB" id="8677713at2"/>
<dbReference type="STRING" id="1070870.SAMN05444351_2867"/>
<dbReference type="RefSeq" id="WP_073420916.1">
    <property type="nucleotide sequence ID" value="NZ_FQVX01000003.1"/>
</dbReference>
<dbReference type="PANTHER" id="PTHR43884:SF20">
    <property type="entry name" value="ACYL-COA DEHYDROGENASE FADE28"/>
    <property type="match status" value="1"/>
</dbReference>
<dbReference type="InterPro" id="IPR046373">
    <property type="entry name" value="Acyl-CoA_Oxase/DH_mid-dom_sf"/>
</dbReference>
<gene>
    <name evidence="8" type="ORF">SAMN05444351_2867</name>
</gene>
<dbReference type="InterPro" id="IPR009075">
    <property type="entry name" value="AcylCo_DH/oxidase_C"/>
</dbReference>
<dbReference type="GO" id="GO:0050660">
    <property type="term" value="F:flavin adenine dinucleotide binding"/>
    <property type="evidence" value="ECO:0007669"/>
    <property type="project" value="InterPro"/>
</dbReference>
<reference evidence="8 9" key="1">
    <citation type="submission" date="2016-11" db="EMBL/GenBank/DDBJ databases">
        <authorList>
            <person name="Jaros S."/>
            <person name="Januszkiewicz K."/>
            <person name="Wedrychowicz H."/>
        </authorList>
    </citation>
    <scope>NUCLEOTIDE SEQUENCE [LARGE SCALE GENOMIC DNA]</scope>
    <source>
        <strain evidence="8 9">DSM 45408</strain>
    </source>
</reference>
<dbReference type="InterPro" id="IPR037069">
    <property type="entry name" value="AcylCoA_DH/ox_N_sf"/>
</dbReference>
<evidence type="ECO:0000256" key="3">
    <source>
        <dbReference type="ARBA" id="ARBA00022630"/>
    </source>
</evidence>
<sequence length="373" mass="38179">MVEFEFTDEQRALREVARDVCTRSAPEEEVRRLMGTAEGFDRAVLRRLGSDVGLLGLAVPEEHGGAGAGLVELALLAEETGRTLLPGPLVGTVALAVPALLATGDDAVAKELLPGVVEGTTVLALAATDDRGGWAPAQPSVAAGAGGRLTGEQAHVLDGAAADALLVLAAADDGPALFLVDGDAAGLTREVQSGLDLTRRQARLRLDGVVARPVGSAAAATAAAAVATARRTAAVVLAAAAVGSAQRMLDSSVEYARQRLQFGRPIGSFQAVKHRCADMLVDVEHARSAAYHAAWAADAGTDDPELAADLATVVTAEAHLRVAKSTVQVHGGIGFTWEHPTHLHYKRAVSDAALLGGRAAAAARLADAVLEPA</sequence>
<feature type="domain" description="Acyl-CoA dehydrogenase/oxidase C-terminal" evidence="6">
    <location>
        <begin position="235"/>
        <end position="361"/>
    </location>
</feature>
<evidence type="ECO:0000256" key="4">
    <source>
        <dbReference type="ARBA" id="ARBA00022827"/>
    </source>
</evidence>
<evidence type="ECO:0000313" key="8">
    <source>
        <dbReference type="EMBL" id="SHG66497.1"/>
    </source>
</evidence>
<evidence type="ECO:0000256" key="1">
    <source>
        <dbReference type="ARBA" id="ARBA00001974"/>
    </source>
</evidence>
<feature type="domain" description="Acyl-CoA dehydrogenase/oxidase N-terminal" evidence="7">
    <location>
        <begin position="7"/>
        <end position="119"/>
    </location>
</feature>
<dbReference type="Pfam" id="PF02771">
    <property type="entry name" value="Acyl-CoA_dh_N"/>
    <property type="match status" value="1"/>
</dbReference>
<keyword evidence="9" id="KW-1185">Reference proteome</keyword>
<accession>A0A1M5LN38</accession>